<accession>E2NKC9</accession>
<protein>
    <submittedName>
        <fullName evidence="1">Uncharacterized protein</fullName>
    </submittedName>
</protein>
<name>E2NKC9_9BACE</name>
<gene>
    <name evidence="1" type="ORF">BACCELL_04770</name>
</gene>
<reference evidence="1 2" key="2">
    <citation type="submission" date="2009-01" db="EMBL/GenBank/DDBJ databases">
        <title>Draft genome sequence of Bacteroides cellulosilyticus (DSM 14838).</title>
        <authorList>
            <person name="Sudarsanam P."/>
            <person name="Ley R."/>
            <person name="Guruge J."/>
            <person name="Turnbaugh P.J."/>
            <person name="Mahowald M."/>
            <person name="Liep D."/>
            <person name="Gordon J."/>
        </authorList>
    </citation>
    <scope>NUCLEOTIDE SEQUENCE [LARGE SCALE GENOMIC DNA]</scope>
    <source>
        <strain evidence="1 2">DSM 14838</strain>
    </source>
</reference>
<evidence type="ECO:0000313" key="1">
    <source>
        <dbReference type="EMBL" id="EEF87649.1"/>
    </source>
</evidence>
<dbReference type="Proteomes" id="UP000003711">
    <property type="component" value="Unassembled WGS sequence"/>
</dbReference>
<reference evidence="1 2" key="1">
    <citation type="submission" date="2008-12" db="EMBL/GenBank/DDBJ databases">
        <authorList>
            <person name="Fulton L."/>
            <person name="Clifton S."/>
            <person name="Fulton B."/>
            <person name="Xu J."/>
            <person name="Minx P."/>
            <person name="Pepin K.H."/>
            <person name="Johnson M."/>
            <person name="Bhonagiri V."/>
            <person name="Nash W.E."/>
            <person name="Mardis E.R."/>
            <person name="Wilson R.K."/>
        </authorList>
    </citation>
    <scope>NUCLEOTIDE SEQUENCE [LARGE SCALE GENOMIC DNA]</scope>
    <source>
        <strain evidence="1 2">DSM 14838</strain>
    </source>
</reference>
<dbReference type="AlphaFoldDB" id="E2NKC9"/>
<dbReference type="HOGENOM" id="CLU_3132074_0_0_10"/>
<sequence>MRTIRFAPCNKKMKLRKNKIKGTIGNSCELSRHNKLNQETVSHCASVCE</sequence>
<evidence type="ECO:0000313" key="2">
    <source>
        <dbReference type="Proteomes" id="UP000003711"/>
    </source>
</evidence>
<comment type="caution">
    <text evidence="1">The sequence shown here is derived from an EMBL/GenBank/DDBJ whole genome shotgun (WGS) entry which is preliminary data.</text>
</comment>
<organism evidence="1 2">
    <name type="scientific">Bacteroides cellulosilyticus DSM 14838</name>
    <dbReference type="NCBI Taxonomy" id="537012"/>
    <lineage>
        <taxon>Bacteria</taxon>
        <taxon>Pseudomonadati</taxon>
        <taxon>Bacteroidota</taxon>
        <taxon>Bacteroidia</taxon>
        <taxon>Bacteroidales</taxon>
        <taxon>Bacteroidaceae</taxon>
        <taxon>Bacteroides</taxon>
    </lineage>
</organism>
<dbReference type="EMBL" id="ACCH01000379">
    <property type="protein sequence ID" value="EEF87649.1"/>
    <property type="molecule type" value="Genomic_DNA"/>
</dbReference>
<proteinExistence type="predicted"/>